<dbReference type="Pfam" id="PF13439">
    <property type="entry name" value="Glyco_transf_4"/>
    <property type="match status" value="1"/>
</dbReference>
<dbReference type="AlphaFoldDB" id="A0AAE3DKI9"/>
<feature type="domain" description="Glycosyltransferase subfamily 4-like N-terminal" evidence="3">
    <location>
        <begin position="14"/>
        <end position="169"/>
    </location>
</feature>
<reference evidence="4" key="1">
    <citation type="submission" date="2021-10" db="EMBL/GenBank/DDBJ databases">
        <title>Anaerobic single-cell dispensing facilitates the cultivation of human gut bacteria.</title>
        <authorList>
            <person name="Afrizal A."/>
        </authorList>
    </citation>
    <scope>NUCLEOTIDE SEQUENCE</scope>
    <source>
        <strain evidence="4">CLA-AA-H274</strain>
    </source>
</reference>
<organism evidence="4 5">
    <name type="scientific">Brotaphodocola catenula</name>
    <dbReference type="NCBI Taxonomy" id="2885361"/>
    <lineage>
        <taxon>Bacteria</taxon>
        <taxon>Bacillati</taxon>
        <taxon>Bacillota</taxon>
        <taxon>Clostridia</taxon>
        <taxon>Lachnospirales</taxon>
        <taxon>Lachnospiraceae</taxon>
        <taxon>Brotaphodocola</taxon>
    </lineage>
</organism>
<proteinExistence type="predicted"/>
<keyword evidence="5" id="KW-1185">Reference proteome</keyword>
<dbReference type="GO" id="GO:0009103">
    <property type="term" value="P:lipopolysaccharide biosynthetic process"/>
    <property type="evidence" value="ECO:0007669"/>
    <property type="project" value="TreeGrafter"/>
</dbReference>
<keyword evidence="1" id="KW-0808">Transferase</keyword>
<dbReference type="InterPro" id="IPR028098">
    <property type="entry name" value="Glyco_trans_4-like_N"/>
</dbReference>
<evidence type="ECO:0000313" key="5">
    <source>
        <dbReference type="Proteomes" id="UP001198962"/>
    </source>
</evidence>
<dbReference type="GO" id="GO:0016757">
    <property type="term" value="F:glycosyltransferase activity"/>
    <property type="evidence" value="ECO:0007669"/>
    <property type="project" value="InterPro"/>
</dbReference>
<evidence type="ECO:0000313" key="4">
    <source>
        <dbReference type="EMBL" id="MCC2164041.1"/>
    </source>
</evidence>
<dbReference type="PANTHER" id="PTHR46401">
    <property type="entry name" value="GLYCOSYLTRANSFERASE WBBK-RELATED"/>
    <property type="match status" value="1"/>
</dbReference>
<evidence type="ECO:0000259" key="2">
    <source>
        <dbReference type="Pfam" id="PF00534"/>
    </source>
</evidence>
<dbReference type="Proteomes" id="UP001198962">
    <property type="component" value="Unassembled WGS sequence"/>
</dbReference>
<sequence>MKVLMVEFYLPESVYTLELAKELRHEHNVDLTIFCRENAGAELDGVKWKRDFYAGGKKKFKAIFEYGRSLLRLRREITCGHYDVVHVQMFKNAKYEIPLYCRAKKHCGFLVHTVHNLLPHEATAEDRELYQRFYETCDLLIVHNEHCKKLLMEEHKISEKKICVTPHGAYTQVHAGAQAGRVHPDGKKHFVQFGIMRKYKGIDILLEAVSKIPEEKREKLQIVIAGAQFQAMDPTDYQALADRLGVSDCVTIRTGHVPDQELDELFGNSDFALFPYRNIYGSGALLMAYSYGLPVIASDIPVFREETKDGETGILFASENPEALGKAILEAMEWSQTRYEECQERIGDLVKETYSWKRSAKILAEAYQRQWEKTKKRVDR</sequence>
<feature type="domain" description="Glycosyl transferase family 1" evidence="2">
    <location>
        <begin position="183"/>
        <end position="336"/>
    </location>
</feature>
<dbReference type="Gene3D" id="3.40.50.2000">
    <property type="entry name" value="Glycogen Phosphorylase B"/>
    <property type="match status" value="2"/>
</dbReference>
<protein>
    <submittedName>
        <fullName evidence="4">Glycosyltransferase family 4 protein</fullName>
    </submittedName>
</protein>
<dbReference type="SUPFAM" id="SSF53756">
    <property type="entry name" value="UDP-Glycosyltransferase/glycogen phosphorylase"/>
    <property type="match status" value="1"/>
</dbReference>
<evidence type="ECO:0000256" key="1">
    <source>
        <dbReference type="ARBA" id="ARBA00022679"/>
    </source>
</evidence>
<gene>
    <name evidence="4" type="ORF">LKD32_03930</name>
</gene>
<dbReference type="CDD" id="cd03801">
    <property type="entry name" value="GT4_PimA-like"/>
    <property type="match status" value="1"/>
</dbReference>
<dbReference type="Pfam" id="PF00534">
    <property type="entry name" value="Glycos_transf_1"/>
    <property type="match status" value="1"/>
</dbReference>
<accession>A0AAE3DKI9</accession>
<dbReference type="EMBL" id="JAJEPU010000007">
    <property type="protein sequence ID" value="MCC2164041.1"/>
    <property type="molecule type" value="Genomic_DNA"/>
</dbReference>
<dbReference type="RefSeq" id="WP_308450775.1">
    <property type="nucleotide sequence ID" value="NZ_JAJEPU010000007.1"/>
</dbReference>
<dbReference type="PANTHER" id="PTHR46401:SF2">
    <property type="entry name" value="GLYCOSYLTRANSFERASE WBBK-RELATED"/>
    <property type="match status" value="1"/>
</dbReference>
<name>A0AAE3DKI9_9FIRM</name>
<dbReference type="InterPro" id="IPR001296">
    <property type="entry name" value="Glyco_trans_1"/>
</dbReference>
<comment type="caution">
    <text evidence="4">The sequence shown here is derived from an EMBL/GenBank/DDBJ whole genome shotgun (WGS) entry which is preliminary data.</text>
</comment>
<evidence type="ECO:0000259" key="3">
    <source>
        <dbReference type="Pfam" id="PF13439"/>
    </source>
</evidence>